<proteinExistence type="predicted"/>
<evidence type="ECO:0000313" key="1">
    <source>
        <dbReference type="EMBL" id="UOQ65448.1"/>
    </source>
</evidence>
<reference evidence="1" key="1">
    <citation type="submission" date="2022-04" db="EMBL/GenBank/DDBJ databases">
        <title>Hymenobacter sp. isolated from the air.</title>
        <authorList>
            <person name="Won M."/>
            <person name="Lee C.-M."/>
            <person name="Woen H.-Y."/>
            <person name="Kwon S.-W."/>
        </authorList>
    </citation>
    <scope>NUCLEOTIDE SEQUENCE</scope>
    <source>
        <strain evidence="1">5420S-77</strain>
    </source>
</reference>
<dbReference type="Proteomes" id="UP000830401">
    <property type="component" value="Chromosome"/>
</dbReference>
<evidence type="ECO:0000313" key="2">
    <source>
        <dbReference type="Proteomes" id="UP000830401"/>
    </source>
</evidence>
<dbReference type="RefSeq" id="WP_245119455.1">
    <property type="nucleotide sequence ID" value="NZ_CP095061.1"/>
</dbReference>
<gene>
    <name evidence="1" type="ORF">MUN86_18130</name>
</gene>
<evidence type="ECO:0008006" key="3">
    <source>
        <dbReference type="Google" id="ProtNLM"/>
    </source>
</evidence>
<accession>A0ABY4G3Q5</accession>
<name>A0ABY4G3Q5_9BACT</name>
<organism evidence="1 2">
    <name type="scientific">Hymenobacter volaticus</name>
    <dbReference type="NCBI Taxonomy" id="2932254"/>
    <lineage>
        <taxon>Bacteria</taxon>
        <taxon>Pseudomonadati</taxon>
        <taxon>Bacteroidota</taxon>
        <taxon>Cytophagia</taxon>
        <taxon>Cytophagales</taxon>
        <taxon>Hymenobacteraceae</taxon>
        <taxon>Hymenobacter</taxon>
    </lineage>
</organism>
<protein>
    <recommendedName>
        <fullName evidence="3">T9SS type A sorting domain-containing protein</fullName>
    </recommendedName>
</protein>
<dbReference type="EMBL" id="CP095061">
    <property type="protein sequence ID" value="UOQ65448.1"/>
    <property type="molecule type" value="Genomic_DNA"/>
</dbReference>
<keyword evidence="2" id="KW-1185">Reference proteome</keyword>
<sequence length="142" mass="15316">MPGASFQAQGANQGVLTWQVPATLPLGRYIMAVTVADNNCPLNGFEVRTVTFLVSNRALATHGGRPQVLAAHPLPFHDRVQFKLPTATVQPVTITDYLGRLVTTLKSRPDGSVEWLPSADVAAGTYFARPANGGYVCRLLRQ</sequence>